<name>A0A9D9DFP4_9FIRM</name>
<sequence>MKRVKKLLLSLTTALLGLAACADPSASSSSPSSSLEGSSESSSSLVESSSSESPIPEVSIAILAPEKTTLEVGESITLQTKVENMPEGGVIGFSSSDPSVVSVAQDGTLTALKAGITQIVASIGEVESEPLTITVENPELIVEILAPAKTELKIGETLKLEAKVENNIDGLPLVYSSSDEGVISVDQEGNVTALSSGKATITLTVGEASDSVEFSVSLPDAESIEINLDATAMYVGQTLTVEATILPSTASQEYTVSVSNEIYLGVDGHEITAKRTSVDPIVVTVSTPNGLTDSAEVTIGEAGPIFLSTFKGLLTASAEVERTGVLSSAHVEGESTELYSAFTGEADYEFYSDSAAKSTITSDDGVEIVEKKIGDGVLRETTIRDGLVESIEDTVINDEDPAWDEMSSQEALGHVNLPLFPDTYGDPGISAYLLDEYFSYSGFGASDALDSLELAIDGSTYTLSCAYESYSSFDELSLSITIDESGLIVSGSFTKVSYALDLDSGAPTEEIADQTTFSFTQTSGEREASDGHLLDESSLLYQDYGLYFSFSSYGTPVPVQSNEFETGDRVYLYPEDILPTTAFFDADKPEITVSPSTGVSLSVASSSYMEYWASIVFSEAGHYTFTVKTSNVTKTIEADVIAPALTGLNWASPNYNFNDFLPSAILAGSTHEARIVPVPSNASFDLEARIVGENTANASVTVPDDDPDSIEVSAQSEGEFTVEVYDSSLGSEHALTKTVKVYPSTDEGITSLLCESEFASGENTLEFAATGPTSGTYVYSFLYDGYTPTTFTGTFEVAGGEVSMSEFAFECDDGYTEFMPPDYGETFVFRSMKTIDINYQDGYYETYHDHVYML</sequence>
<dbReference type="Pfam" id="PF02368">
    <property type="entry name" value="Big_2"/>
    <property type="match status" value="2"/>
</dbReference>
<feature type="domain" description="BIG2" evidence="3">
    <location>
        <begin position="139"/>
        <end position="215"/>
    </location>
</feature>
<dbReference type="InterPro" id="IPR008964">
    <property type="entry name" value="Invasin/intimin_cell_adhesion"/>
</dbReference>
<proteinExistence type="predicted"/>
<dbReference type="Gene3D" id="2.60.40.1080">
    <property type="match status" value="3"/>
</dbReference>
<reference evidence="4" key="1">
    <citation type="submission" date="2020-10" db="EMBL/GenBank/DDBJ databases">
        <authorList>
            <person name="Gilroy R."/>
        </authorList>
    </citation>
    <scope>NUCLEOTIDE SEQUENCE</scope>
    <source>
        <strain evidence="4">17113</strain>
    </source>
</reference>
<evidence type="ECO:0000256" key="2">
    <source>
        <dbReference type="SAM" id="SignalP"/>
    </source>
</evidence>
<evidence type="ECO:0000313" key="5">
    <source>
        <dbReference type="Proteomes" id="UP000823634"/>
    </source>
</evidence>
<gene>
    <name evidence="4" type="ORF">IAC61_00370</name>
</gene>
<dbReference type="EMBL" id="JADINA010000002">
    <property type="protein sequence ID" value="MBO8425758.1"/>
    <property type="molecule type" value="Genomic_DNA"/>
</dbReference>
<dbReference type="SMART" id="SM00635">
    <property type="entry name" value="BID_2"/>
    <property type="match status" value="3"/>
</dbReference>
<comment type="caution">
    <text evidence="4">The sequence shown here is derived from an EMBL/GenBank/DDBJ whole genome shotgun (WGS) entry which is preliminary data.</text>
</comment>
<reference evidence="4" key="2">
    <citation type="journal article" date="2021" name="PeerJ">
        <title>Extensive microbial diversity within the chicken gut microbiome revealed by metagenomics and culture.</title>
        <authorList>
            <person name="Gilroy R."/>
            <person name="Ravi A."/>
            <person name="Getino M."/>
            <person name="Pursley I."/>
            <person name="Horton D.L."/>
            <person name="Alikhan N.F."/>
            <person name="Baker D."/>
            <person name="Gharbi K."/>
            <person name="Hall N."/>
            <person name="Watson M."/>
            <person name="Adriaenssens E.M."/>
            <person name="Foster-Nyarko E."/>
            <person name="Jarju S."/>
            <person name="Secka A."/>
            <person name="Antonio M."/>
            <person name="Oren A."/>
            <person name="Chaudhuri R.R."/>
            <person name="La Ragione R."/>
            <person name="Hildebrand F."/>
            <person name="Pallen M.J."/>
        </authorList>
    </citation>
    <scope>NUCLEOTIDE SEQUENCE</scope>
    <source>
        <strain evidence="4">17113</strain>
    </source>
</reference>
<feature type="domain" description="BIG2" evidence="3">
    <location>
        <begin position="220"/>
        <end position="295"/>
    </location>
</feature>
<feature type="signal peptide" evidence="2">
    <location>
        <begin position="1"/>
        <end position="22"/>
    </location>
</feature>
<accession>A0A9D9DFP4</accession>
<evidence type="ECO:0000313" key="4">
    <source>
        <dbReference type="EMBL" id="MBO8425758.1"/>
    </source>
</evidence>
<dbReference type="PROSITE" id="PS51257">
    <property type="entry name" value="PROKAR_LIPOPROTEIN"/>
    <property type="match status" value="1"/>
</dbReference>
<dbReference type="Proteomes" id="UP000823634">
    <property type="component" value="Unassembled WGS sequence"/>
</dbReference>
<evidence type="ECO:0000259" key="3">
    <source>
        <dbReference type="SMART" id="SM00635"/>
    </source>
</evidence>
<dbReference type="InterPro" id="IPR003343">
    <property type="entry name" value="Big_2"/>
</dbReference>
<keyword evidence="2" id="KW-0732">Signal</keyword>
<feature type="chain" id="PRO_5039249933" evidence="2">
    <location>
        <begin position="23"/>
        <end position="854"/>
    </location>
</feature>
<dbReference type="SUPFAM" id="SSF49373">
    <property type="entry name" value="Invasin/intimin cell-adhesion fragments"/>
    <property type="match status" value="2"/>
</dbReference>
<feature type="domain" description="BIG2" evidence="3">
    <location>
        <begin position="57"/>
        <end position="133"/>
    </location>
</feature>
<protein>
    <submittedName>
        <fullName evidence="4">Ig-like domain-containing protein</fullName>
    </submittedName>
</protein>
<feature type="region of interest" description="Disordered" evidence="1">
    <location>
        <begin position="22"/>
        <end position="51"/>
    </location>
</feature>
<organism evidence="4 5">
    <name type="scientific">Candidatus Alloenteromonas pullistercoris</name>
    <dbReference type="NCBI Taxonomy" id="2840785"/>
    <lineage>
        <taxon>Bacteria</taxon>
        <taxon>Bacillati</taxon>
        <taxon>Bacillota</taxon>
        <taxon>Bacillota incertae sedis</taxon>
        <taxon>Candidatus Alloenteromonas</taxon>
    </lineage>
</organism>
<evidence type="ECO:0000256" key="1">
    <source>
        <dbReference type="SAM" id="MobiDB-lite"/>
    </source>
</evidence>
<dbReference type="AlphaFoldDB" id="A0A9D9DFP4"/>